<feature type="compositionally biased region" description="Polar residues" evidence="1">
    <location>
        <begin position="231"/>
        <end position="242"/>
    </location>
</feature>
<feature type="compositionally biased region" description="Basic and acidic residues" evidence="1">
    <location>
        <begin position="172"/>
        <end position="184"/>
    </location>
</feature>
<dbReference type="EMBL" id="CAICTM010001275">
    <property type="protein sequence ID" value="CAB9522203.1"/>
    <property type="molecule type" value="Genomic_DNA"/>
</dbReference>
<reference evidence="2" key="1">
    <citation type="submission" date="2020-06" db="EMBL/GenBank/DDBJ databases">
        <authorList>
            <consortium name="Plant Systems Biology data submission"/>
        </authorList>
    </citation>
    <scope>NUCLEOTIDE SEQUENCE</scope>
    <source>
        <strain evidence="2">D6</strain>
    </source>
</reference>
<protein>
    <submittedName>
        <fullName evidence="2">Uncharacterized protein</fullName>
    </submittedName>
</protein>
<dbReference type="AlphaFoldDB" id="A0A9N8HP16"/>
<gene>
    <name evidence="2" type="ORF">SEMRO_1277_G258700.1</name>
</gene>
<organism evidence="2 3">
    <name type="scientific">Seminavis robusta</name>
    <dbReference type="NCBI Taxonomy" id="568900"/>
    <lineage>
        <taxon>Eukaryota</taxon>
        <taxon>Sar</taxon>
        <taxon>Stramenopiles</taxon>
        <taxon>Ochrophyta</taxon>
        <taxon>Bacillariophyta</taxon>
        <taxon>Bacillariophyceae</taxon>
        <taxon>Bacillariophycidae</taxon>
        <taxon>Naviculales</taxon>
        <taxon>Naviculaceae</taxon>
        <taxon>Seminavis</taxon>
    </lineage>
</organism>
<evidence type="ECO:0000313" key="2">
    <source>
        <dbReference type="EMBL" id="CAB9522203.1"/>
    </source>
</evidence>
<name>A0A9N8HP16_9STRA</name>
<feature type="compositionally biased region" description="Acidic residues" evidence="1">
    <location>
        <begin position="74"/>
        <end position="94"/>
    </location>
</feature>
<comment type="caution">
    <text evidence="2">The sequence shown here is derived from an EMBL/GenBank/DDBJ whole genome shotgun (WGS) entry which is preliminary data.</text>
</comment>
<feature type="compositionally biased region" description="Basic and acidic residues" evidence="1">
    <location>
        <begin position="314"/>
        <end position="323"/>
    </location>
</feature>
<feature type="region of interest" description="Disordered" evidence="1">
    <location>
        <begin position="23"/>
        <end position="211"/>
    </location>
</feature>
<feature type="region of interest" description="Disordered" evidence="1">
    <location>
        <begin position="228"/>
        <end position="323"/>
    </location>
</feature>
<sequence>MREERFQQLEEIEFVWDAKKLAARAKPSAAEISSDEEAEGEEPDAAGPMPPRLLGASQADRSNKRAVKKRHAAEEEEDRSLPDDAEEEDSDEEPSSYGIATRAKKRAANGTCVKPSKVVAAETQPEREEHKEDEEVATDNVAPPFENHIAPELFVSEPNLVKPKGPSYIQLQEEKLHHYNERQSSRKKRRRRNERNDSGHEGEDREEEASQIQLLRELVAAQRELIEEKSNSAALQKKVTQLQERENRRLQKKLGRQKMAESDDDEEEEASDSKEDSDGDDESTSRPNAKKHPKSLKKLIFALEQSRKNKRSTIKLEEDTFHD</sequence>
<feature type="compositionally biased region" description="Basic residues" evidence="1">
    <location>
        <begin position="288"/>
        <end position="297"/>
    </location>
</feature>
<proteinExistence type="predicted"/>
<feature type="compositionally biased region" description="Basic and acidic residues" evidence="1">
    <location>
        <begin position="194"/>
        <end position="203"/>
    </location>
</feature>
<feature type="compositionally biased region" description="Acidic residues" evidence="1">
    <location>
        <begin position="33"/>
        <end position="44"/>
    </location>
</feature>
<keyword evidence="3" id="KW-1185">Reference proteome</keyword>
<accession>A0A9N8HP16</accession>
<evidence type="ECO:0000256" key="1">
    <source>
        <dbReference type="SAM" id="MobiDB-lite"/>
    </source>
</evidence>
<evidence type="ECO:0000313" key="3">
    <source>
        <dbReference type="Proteomes" id="UP001153069"/>
    </source>
</evidence>
<dbReference type="Proteomes" id="UP001153069">
    <property type="component" value="Unassembled WGS sequence"/>
</dbReference>